<evidence type="ECO:0000313" key="3">
    <source>
        <dbReference type="EMBL" id="CAI9297327.1"/>
    </source>
</evidence>
<proteinExistence type="inferred from homology"/>
<dbReference type="GO" id="GO:0140662">
    <property type="term" value="F:ATP-dependent protein folding chaperone"/>
    <property type="evidence" value="ECO:0007669"/>
    <property type="project" value="InterPro"/>
</dbReference>
<dbReference type="EMBL" id="OX465084">
    <property type="protein sequence ID" value="CAI9297327.1"/>
    <property type="molecule type" value="Genomic_DNA"/>
</dbReference>
<gene>
    <name evidence="3" type="ORF">LSALG_LOCUS36152</name>
</gene>
<dbReference type="InterPro" id="IPR015943">
    <property type="entry name" value="WD40/YVTN_repeat-like_dom_sf"/>
</dbReference>
<dbReference type="Gene3D" id="2.130.10.10">
    <property type="entry name" value="YVTN repeat-like/Quinoprotein amine dehydrogenase"/>
    <property type="match status" value="1"/>
</dbReference>
<name>A0AA36EIW6_LACSI</name>
<keyword evidence="2" id="KW-0143">Chaperone</keyword>
<dbReference type="Gene3D" id="3.50.7.10">
    <property type="entry name" value="GroEL"/>
    <property type="match status" value="1"/>
</dbReference>
<dbReference type="SUPFAM" id="SSF50978">
    <property type="entry name" value="WD40 repeat-like"/>
    <property type="match status" value="1"/>
</dbReference>
<keyword evidence="4" id="KW-1185">Reference proteome</keyword>
<evidence type="ECO:0000256" key="2">
    <source>
        <dbReference type="ARBA" id="ARBA00023186"/>
    </source>
</evidence>
<dbReference type="Pfam" id="PF00400">
    <property type="entry name" value="WD40"/>
    <property type="match status" value="2"/>
</dbReference>
<reference evidence="3" key="1">
    <citation type="submission" date="2023-04" db="EMBL/GenBank/DDBJ databases">
        <authorList>
            <person name="Vijverberg K."/>
            <person name="Xiong W."/>
            <person name="Schranz E."/>
        </authorList>
    </citation>
    <scope>NUCLEOTIDE SEQUENCE</scope>
</reference>
<dbReference type="InterPro" id="IPR036322">
    <property type="entry name" value="WD40_repeat_dom_sf"/>
</dbReference>
<evidence type="ECO:0000313" key="4">
    <source>
        <dbReference type="Proteomes" id="UP001177003"/>
    </source>
</evidence>
<dbReference type="Proteomes" id="UP001177003">
    <property type="component" value="Chromosome 8"/>
</dbReference>
<organism evidence="3 4">
    <name type="scientific">Lactuca saligna</name>
    <name type="common">Willowleaf lettuce</name>
    <dbReference type="NCBI Taxonomy" id="75948"/>
    <lineage>
        <taxon>Eukaryota</taxon>
        <taxon>Viridiplantae</taxon>
        <taxon>Streptophyta</taxon>
        <taxon>Embryophyta</taxon>
        <taxon>Tracheophyta</taxon>
        <taxon>Spermatophyta</taxon>
        <taxon>Magnoliopsida</taxon>
        <taxon>eudicotyledons</taxon>
        <taxon>Gunneridae</taxon>
        <taxon>Pentapetalae</taxon>
        <taxon>asterids</taxon>
        <taxon>campanulids</taxon>
        <taxon>Asterales</taxon>
        <taxon>Asteraceae</taxon>
        <taxon>Cichorioideae</taxon>
        <taxon>Cichorieae</taxon>
        <taxon>Lactucinae</taxon>
        <taxon>Lactuca</taxon>
    </lineage>
</organism>
<accession>A0AA36EIW6</accession>
<protein>
    <submittedName>
        <fullName evidence="3">Uncharacterized protein</fullName>
    </submittedName>
</protein>
<dbReference type="AlphaFoldDB" id="A0AA36EIW6"/>
<dbReference type="GO" id="GO:0042026">
    <property type="term" value="P:protein refolding"/>
    <property type="evidence" value="ECO:0007669"/>
    <property type="project" value="InterPro"/>
</dbReference>
<dbReference type="SUPFAM" id="SSF52029">
    <property type="entry name" value="GroEL apical domain-like"/>
    <property type="match status" value="1"/>
</dbReference>
<dbReference type="InterPro" id="IPR001680">
    <property type="entry name" value="WD40_rpt"/>
</dbReference>
<dbReference type="InterPro" id="IPR027409">
    <property type="entry name" value="GroEL-like_apical_dom_sf"/>
</dbReference>
<dbReference type="InterPro" id="IPR001844">
    <property type="entry name" value="Cpn60/GroEL"/>
</dbReference>
<comment type="similarity">
    <text evidence="1">Belongs to the chaperonin (HSP60) family.</text>
</comment>
<evidence type="ECO:0000256" key="1">
    <source>
        <dbReference type="ARBA" id="ARBA00006607"/>
    </source>
</evidence>
<dbReference type="PANTHER" id="PTHR45633">
    <property type="entry name" value="60 KDA HEAT SHOCK PROTEIN, MITOCHONDRIAL"/>
    <property type="match status" value="1"/>
</dbReference>
<sequence length="294" mass="32695">MFLCRHPPQLDSWRVNDFLHQFESCIEVAIQKQKEQMSVEQNDASEVLVVTFDCLHQSFKSSGSGCGVIFDIEEKENSGMGMGEWECENGLILKVMNIYGELVPLSEEKVRDFILIEKNIMCDCLHYRFGILVQLDAHLKGVNCADYFAGGDKPYLITGSNDHTAKVSDGERLHLAVKELGTCDLYPQSLKHNPNGTFVVVCGDGKVHLRSRSSTNLFSEALATLILNKLLAGIKVCTIKAPGFGENRKSNLQDLSTLTGGEVITDELGMNLDKMAPEMLGNCKRVVLKPHCYF</sequence>